<feature type="chain" id="PRO_5012126739" description="FAD dependent oxidoreductase domain-containing protein" evidence="6">
    <location>
        <begin position="22"/>
        <end position="426"/>
    </location>
</feature>
<keyword evidence="9" id="KW-1185">Reference proteome</keyword>
<dbReference type="PANTHER" id="PTHR10961">
    <property type="entry name" value="PEROXISOMAL SARCOSINE OXIDASE"/>
    <property type="match status" value="1"/>
</dbReference>
<dbReference type="GO" id="GO:0008115">
    <property type="term" value="F:sarcosine oxidase activity"/>
    <property type="evidence" value="ECO:0007669"/>
    <property type="project" value="TreeGrafter"/>
</dbReference>
<dbReference type="Gene3D" id="3.30.9.10">
    <property type="entry name" value="D-Amino Acid Oxidase, subunit A, domain 2"/>
    <property type="match status" value="1"/>
</dbReference>
<dbReference type="InterPro" id="IPR036188">
    <property type="entry name" value="FAD/NAD-bd_sf"/>
</dbReference>
<name>A0A225AF43_TALAT</name>
<dbReference type="RefSeq" id="XP_020120042.1">
    <property type="nucleotide sequence ID" value="XM_020266945.1"/>
</dbReference>
<dbReference type="GO" id="GO:0050660">
    <property type="term" value="F:flavin adenine dinucleotide binding"/>
    <property type="evidence" value="ECO:0007669"/>
    <property type="project" value="EnsemblFungi"/>
</dbReference>
<evidence type="ECO:0000256" key="6">
    <source>
        <dbReference type="SAM" id="SignalP"/>
    </source>
</evidence>
<dbReference type="EMBL" id="LFMY01000006">
    <property type="protein sequence ID" value="OKL59921.1"/>
    <property type="molecule type" value="Genomic_DNA"/>
</dbReference>
<dbReference type="SUPFAM" id="SSF54373">
    <property type="entry name" value="FAD-linked reductases, C-terminal domain"/>
    <property type="match status" value="1"/>
</dbReference>
<sequence>MPSKDASIIIVGAGVFGLTLAHELCKRGYIRVTVLDRHLPPVPDGSSVDISRVIRSDYADAQYMQMAIEAVAGWESEYSRYYHETGILIVSDDGGHSYLNKAKEQVQSQGTQISIFDDASQIRNAHREFASGTLQQYQGYLNPRAGWADSAEAIRFLAAQCAALGVSFVTGTRGSVESLVLDGAQVVGVNVREGPALLADHVILATGAWTPRLIDLTSSAVSTAQPVGFIQLTADEADRIRNMPIAIDFSSGFFVFPPTPRSNILKCARHGYGYETRVSGEQQQISAPELHGDGTRSLFLPTDAELSLREGLRRFFSPSISERPFVKKHLCWYTDTPQGDFIVDHHPDLRNLFLATGGSGHAFKFLPILGTYTCDVFEGSAPRALRQKWACRAGDKDVLMHGDGSRGGPPRRRLEDWEQLEFLGRT</sequence>
<evidence type="ECO:0000256" key="4">
    <source>
        <dbReference type="ARBA" id="ARBA00022827"/>
    </source>
</evidence>
<dbReference type="Gene3D" id="3.50.50.60">
    <property type="entry name" value="FAD/NAD(P)-binding domain"/>
    <property type="match status" value="1"/>
</dbReference>
<dbReference type="GO" id="GO:0004657">
    <property type="term" value="F:proline dehydrogenase activity"/>
    <property type="evidence" value="ECO:0007669"/>
    <property type="project" value="EnsemblFungi"/>
</dbReference>
<evidence type="ECO:0000256" key="2">
    <source>
        <dbReference type="ARBA" id="ARBA00010989"/>
    </source>
</evidence>
<dbReference type="OrthoDB" id="2219495at2759"/>
<protein>
    <recommendedName>
        <fullName evidence="7">FAD dependent oxidoreductase domain-containing protein</fullName>
    </recommendedName>
</protein>
<dbReference type="InterPro" id="IPR045170">
    <property type="entry name" value="MTOX"/>
</dbReference>
<dbReference type="STRING" id="1441469.A0A225AF43"/>
<evidence type="ECO:0000256" key="1">
    <source>
        <dbReference type="ARBA" id="ARBA00001974"/>
    </source>
</evidence>
<evidence type="ECO:0000313" key="9">
    <source>
        <dbReference type="Proteomes" id="UP000214365"/>
    </source>
</evidence>
<keyword evidence="5" id="KW-0560">Oxidoreductase</keyword>
<evidence type="ECO:0000256" key="3">
    <source>
        <dbReference type="ARBA" id="ARBA00022630"/>
    </source>
</evidence>
<evidence type="ECO:0000259" key="7">
    <source>
        <dbReference type="Pfam" id="PF01266"/>
    </source>
</evidence>
<comment type="caution">
    <text evidence="8">The sequence shown here is derived from an EMBL/GenBank/DDBJ whole genome shotgun (WGS) entry which is preliminary data.</text>
</comment>
<dbReference type="GeneID" id="31004407"/>
<reference evidence="8 9" key="1">
    <citation type="submission" date="2015-06" db="EMBL/GenBank/DDBJ databases">
        <title>Talaromyces atroroseus IBT 11181 draft genome.</title>
        <authorList>
            <person name="Rasmussen K.B."/>
            <person name="Rasmussen S."/>
            <person name="Petersen B."/>
            <person name="Sicheritz-Ponten T."/>
            <person name="Mortensen U.H."/>
            <person name="Thrane U."/>
        </authorList>
    </citation>
    <scope>NUCLEOTIDE SEQUENCE [LARGE SCALE GENOMIC DNA]</scope>
    <source>
        <strain evidence="8 9">IBT 11181</strain>
    </source>
</reference>
<organism evidence="8 9">
    <name type="scientific">Talaromyces atroroseus</name>
    <dbReference type="NCBI Taxonomy" id="1441469"/>
    <lineage>
        <taxon>Eukaryota</taxon>
        <taxon>Fungi</taxon>
        <taxon>Dikarya</taxon>
        <taxon>Ascomycota</taxon>
        <taxon>Pezizomycotina</taxon>
        <taxon>Eurotiomycetes</taxon>
        <taxon>Eurotiomycetidae</taxon>
        <taxon>Eurotiales</taxon>
        <taxon>Trichocomaceae</taxon>
        <taxon>Talaromyces</taxon>
        <taxon>Talaromyces sect. Trachyspermi</taxon>
    </lineage>
</organism>
<comment type="cofactor">
    <cofactor evidence="1">
        <name>FAD</name>
        <dbReference type="ChEBI" id="CHEBI:57692"/>
    </cofactor>
</comment>
<dbReference type="InterPro" id="IPR006076">
    <property type="entry name" value="FAD-dep_OxRdtase"/>
</dbReference>
<dbReference type="AlphaFoldDB" id="A0A225AF43"/>
<gene>
    <name evidence="8" type="ORF">UA08_04652</name>
</gene>
<dbReference type="SUPFAM" id="SSF51905">
    <property type="entry name" value="FAD/NAD(P)-binding domain"/>
    <property type="match status" value="1"/>
</dbReference>
<dbReference type="Proteomes" id="UP000214365">
    <property type="component" value="Unassembled WGS sequence"/>
</dbReference>
<keyword evidence="4" id="KW-0274">FAD</keyword>
<keyword evidence="6" id="KW-0732">Signal</keyword>
<feature type="domain" description="FAD dependent oxidoreductase" evidence="7">
    <location>
        <begin position="8"/>
        <end position="375"/>
    </location>
</feature>
<evidence type="ECO:0000313" key="8">
    <source>
        <dbReference type="EMBL" id="OKL59921.1"/>
    </source>
</evidence>
<feature type="signal peptide" evidence="6">
    <location>
        <begin position="1"/>
        <end position="21"/>
    </location>
</feature>
<comment type="similarity">
    <text evidence="2">Belongs to the MSOX/MTOX family.</text>
</comment>
<accession>A0A225AF43</accession>
<dbReference type="GO" id="GO:0050031">
    <property type="term" value="F:L-pipecolate oxidase activity"/>
    <property type="evidence" value="ECO:0007669"/>
    <property type="project" value="EnsemblFungi"/>
</dbReference>
<dbReference type="PANTHER" id="PTHR10961:SF45">
    <property type="entry name" value="FAD DEPENDENT OXIDOREDUCTASE DOMAIN-CONTAINING PROTEIN-RELATED"/>
    <property type="match status" value="1"/>
</dbReference>
<evidence type="ECO:0000256" key="5">
    <source>
        <dbReference type="ARBA" id="ARBA00023002"/>
    </source>
</evidence>
<proteinExistence type="inferred from homology"/>
<dbReference type="Pfam" id="PF01266">
    <property type="entry name" value="DAO"/>
    <property type="match status" value="1"/>
</dbReference>
<keyword evidence="3" id="KW-0285">Flavoprotein</keyword>